<dbReference type="PANTHER" id="PTHR33571:SF12">
    <property type="entry name" value="BSL3053 PROTEIN"/>
    <property type="match status" value="1"/>
</dbReference>
<sequence>MNRDQILSELRRNSAAIKARGATALYLYGSAANDEAGPESDVDLFIDYDPAGGFNALDLVDLKLLLEEELHTPVDLTTRDGLHPRLRPRIEGSAVRVF</sequence>
<dbReference type="KEGG" id="mpar:F7D14_14620"/>
<dbReference type="SUPFAM" id="SSF81301">
    <property type="entry name" value="Nucleotidyltransferase"/>
    <property type="match status" value="1"/>
</dbReference>
<comment type="cofactor">
    <cofactor evidence="1">
        <name>Mg(2+)</name>
        <dbReference type="ChEBI" id="CHEBI:18420"/>
    </cofactor>
</comment>
<dbReference type="Pfam" id="PF01909">
    <property type="entry name" value="NTP_transf_2"/>
    <property type="match status" value="1"/>
</dbReference>
<dbReference type="GO" id="GO:0016779">
    <property type="term" value="F:nucleotidyltransferase activity"/>
    <property type="evidence" value="ECO:0007669"/>
    <property type="project" value="UniProtKB-KW"/>
</dbReference>
<gene>
    <name evidence="11" type="ORF">F7D14_14620</name>
</gene>
<dbReference type="InterPro" id="IPR043519">
    <property type="entry name" value="NT_sf"/>
</dbReference>
<evidence type="ECO:0000256" key="9">
    <source>
        <dbReference type="ARBA" id="ARBA00038276"/>
    </source>
</evidence>
<accession>A0A6B8MAJ8</accession>
<dbReference type="PANTHER" id="PTHR33571">
    <property type="entry name" value="SSL8005 PROTEIN"/>
    <property type="match status" value="1"/>
</dbReference>
<evidence type="ECO:0000256" key="6">
    <source>
        <dbReference type="ARBA" id="ARBA00022741"/>
    </source>
</evidence>
<dbReference type="AlphaFoldDB" id="A0A6B8MAJ8"/>
<keyword evidence="2" id="KW-1277">Toxin-antitoxin system</keyword>
<comment type="similarity">
    <text evidence="9">Belongs to the MntA antitoxin family.</text>
</comment>
<evidence type="ECO:0000256" key="3">
    <source>
        <dbReference type="ARBA" id="ARBA00022679"/>
    </source>
</evidence>
<evidence type="ECO:0000256" key="7">
    <source>
        <dbReference type="ARBA" id="ARBA00022840"/>
    </source>
</evidence>
<dbReference type="InterPro" id="IPR002934">
    <property type="entry name" value="Polymerase_NTP_transf_dom"/>
</dbReference>
<dbReference type="CDD" id="cd05403">
    <property type="entry name" value="NT_KNTase_like"/>
    <property type="match status" value="1"/>
</dbReference>
<evidence type="ECO:0000259" key="10">
    <source>
        <dbReference type="Pfam" id="PF01909"/>
    </source>
</evidence>
<keyword evidence="7" id="KW-0067">ATP-binding</keyword>
<evidence type="ECO:0000256" key="4">
    <source>
        <dbReference type="ARBA" id="ARBA00022695"/>
    </source>
</evidence>
<evidence type="ECO:0000313" key="12">
    <source>
        <dbReference type="Proteomes" id="UP000422569"/>
    </source>
</evidence>
<evidence type="ECO:0000313" key="11">
    <source>
        <dbReference type="EMBL" id="QGM98589.1"/>
    </source>
</evidence>
<dbReference type="Proteomes" id="UP000422569">
    <property type="component" value="Chromosome"/>
</dbReference>
<reference evidence="11 12" key="1">
    <citation type="submission" date="2019-09" db="EMBL/GenBank/DDBJ databases">
        <title>Isolation and complete genome sequencing of Methylocystis species.</title>
        <authorList>
            <person name="Rumah B.L."/>
            <person name="Stead C.E."/>
            <person name="Stevens B.C."/>
            <person name="Minton N.P."/>
            <person name="Grosse-Honebrink A."/>
            <person name="Zhang Y."/>
        </authorList>
    </citation>
    <scope>NUCLEOTIDE SEQUENCE [LARGE SCALE GENOMIC DNA]</scope>
    <source>
        <strain evidence="11 12">BRCS2</strain>
    </source>
</reference>
<protein>
    <submittedName>
        <fullName evidence="11">DNA polymerase III subunit beta</fullName>
    </submittedName>
</protein>
<dbReference type="InterPro" id="IPR052038">
    <property type="entry name" value="Type-VII_TA_antitoxin"/>
</dbReference>
<name>A0A6B8MAJ8_9HYPH</name>
<dbReference type="Gene3D" id="3.30.460.10">
    <property type="entry name" value="Beta Polymerase, domain 2"/>
    <property type="match status" value="1"/>
</dbReference>
<dbReference type="GO" id="GO:0005524">
    <property type="term" value="F:ATP binding"/>
    <property type="evidence" value="ECO:0007669"/>
    <property type="project" value="UniProtKB-KW"/>
</dbReference>
<keyword evidence="5" id="KW-0479">Metal-binding</keyword>
<keyword evidence="3" id="KW-0808">Transferase</keyword>
<feature type="domain" description="Polymerase nucleotidyl transferase" evidence="10">
    <location>
        <begin position="22"/>
        <end position="95"/>
    </location>
</feature>
<dbReference type="GO" id="GO:0046872">
    <property type="term" value="F:metal ion binding"/>
    <property type="evidence" value="ECO:0007669"/>
    <property type="project" value="UniProtKB-KW"/>
</dbReference>
<proteinExistence type="inferred from homology"/>
<organism evidence="11 12">
    <name type="scientific">Methylocystis parvus</name>
    <dbReference type="NCBI Taxonomy" id="134"/>
    <lineage>
        <taxon>Bacteria</taxon>
        <taxon>Pseudomonadati</taxon>
        <taxon>Pseudomonadota</taxon>
        <taxon>Alphaproteobacteria</taxon>
        <taxon>Hyphomicrobiales</taxon>
        <taxon>Methylocystaceae</taxon>
        <taxon>Methylocystis</taxon>
    </lineage>
</organism>
<evidence type="ECO:0000256" key="2">
    <source>
        <dbReference type="ARBA" id="ARBA00022649"/>
    </source>
</evidence>
<dbReference type="RefSeq" id="WP_016919130.1">
    <property type="nucleotide sequence ID" value="NZ_CP044331.1"/>
</dbReference>
<keyword evidence="6" id="KW-0547">Nucleotide-binding</keyword>
<keyword evidence="8" id="KW-0460">Magnesium</keyword>
<evidence type="ECO:0000256" key="1">
    <source>
        <dbReference type="ARBA" id="ARBA00001946"/>
    </source>
</evidence>
<evidence type="ECO:0000256" key="8">
    <source>
        <dbReference type="ARBA" id="ARBA00022842"/>
    </source>
</evidence>
<evidence type="ECO:0000256" key="5">
    <source>
        <dbReference type="ARBA" id="ARBA00022723"/>
    </source>
</evidence>
<dbReference type="EMBL" id="CP044331">
    <property type="protein sequence ID" value="QGM98589.1"/>
    <property type="molecule type" value="Genomic_DNA"/>
</dbReference>
<keyword evidence="12" id="KW-1185">Reference proteome</keyword>
<keyword evidence="4" id="KW-0548">Nucleotidyltransferase</keyword>